<evidence type="ECO:0000313" key="2">
    <source>
        <dbReference type="Proteomes" id="UP001177021"/>
    </source>
</evidence>
<comment type="caution">
    <text evidence="1">The sequence shown here is derived from an EMBL/GenBank/DDBJ whole genome shotgun (WGS) entry which is preliminary data.</text>
</comment>
<evidence type="ECO:0000313" key="1">
    <source>
        <dbReference type="EMBL" id="CAJ2660401.1"/>
    </source>
</evidence>
<protein>
    <submittedName>
        <fullName evidence="1">Uncharacterized protein</fullName>
    </submittedName>
</protein>
<proteinExistence type="predicted"/>
<sequence>MLSYFSFDFHSSYSEISFEKVYKLLNYNSFSSHPSNFIEFMAELIGTEHKLIEQTMIFPSSTTKISLPLTFLDLPLAGPIYVRRQFFYQFPQSTNHFCETTFPSLKQSLSLTLQHFFPLAGNLISPPSPNKPFILCTEKDSVPFTIVESSEDFNHLSANYKLKNIKDFNHLVPKLTHKTIHDDNDNDNEDNNTFVFPLLSLQASVFPNNGLCIAITYCHVMDDNCCSHFMKTWSLIHGKFEGVDLKSTPCFDRDILRDPKGLLENVFLRDYFEERKTWKNKLIGQTQTQTIKEHHEVVEDYFKATIVFGKEEIERMKKWVLSQWNKNDHEIIKPQFLSKFVVTCGFVWANLVKTRYRNDNNDEKEEFFRFAGDCRDRLGYKIPEGYFGNCLTLCHATVKRKDMKGEDGFVKAVKVIERAISEMKNEPFKNVEEWRDTFKNMFEFGSVLLVTGSPKFNVYETDFGFGKPVKVEMVHSFKCMSIAESGDRDGGIEVGLVFKSGEFEYFCSVNEQGLEAFKS</sequence>
<dbReference type="Proteomes" id="UP001177021">
    <property type="component" value="Unassembled WGS sequence"/>
</dbReference>
<accession>A0ACB0KTG3</accession>
<dbReference type="EMBL" id="CASHSV030000311">
    <property type="protein sequence ID" value="CAJ2660401.1"/>
    <property type="molecule type" value="Genomic_DNA"/>
</dbReference>
<keyword evidence="2" id="KW-1185">Reference proteome</keyword>
<gene>
    <name evidence="1" type="ORF">MILVUS5_LOCUS26360</name>
</gene>
<reference evidence="1" key="1">
    <citation type="submission" date="2023-10" db="EMBL/GenBank/DDBJ databases">
        <authorList>
            <person name="Rodriguez Cubillos JULIANA M."/>
            <person name="De Vega J."/>
        </authorList>
    </citation>
    <scope>NUCLEOTIDE SEQUENCE</scope>
</reference>
<name>A0ACB0KTG3_TRIPR</name>
<organism evidence="1 2">
    <name type="scientific">Trifolium pratense</name>
    <name type="common">Red clover</name>
    <dbReference type="NCBI Taxonomy" id="57577"/>
    <lineage>
        <taxon>Eukaryota</taxon>
        <taxon>Viridiplantae</taxon>
        <taxon>Streptophyta</taxon>
        <taxon>Embryophyta</taxon>
        <taxon>Tracheophyta</taxon>
        <taxon>Spermatophyta</taxon>
        <taxon>Magnoliopsida</taxon>
        <taxon>eudicotyledons</taxon>
        <taxon>Gunneridae</taxon>
        <taxon>Pentapetalae</taxon>
        <taxon>rosids</taxon>
        <taxon>fabids</taxon>
        <taxon>Fabales</taxon>
        <taxon>Fabaceae</taxon>
        <taxon>Papilionoideae</taxon>
        <taxon>50 kb inversion clade</taxon>
        <taxon>NPAAA clade</taxon>
        <taxon>Hologalegina</taxon>
        <taxon>IRL clade</taxon>
        <taxon>Trifolieae</taxon>
        <taxon>Trifolium</taxon>
    </lineage>
</organism>